<accession>A0ABU8X739</accession>
<evidence type="ECO:0000313" key="5">
    <source>
        <dbReference type="EMBL" id="MEJ8854885.1"/>
    </source>
</evidence>
<comment type="caution">
    <text evidence="5">The sequence shown here is derived from an EMBL/GenBank/DDBJ whole genome shotgun (WGS) entry which is preliminary data.</text>
</comment>
<evidence type="ECO:0000313" key="6">
    <source>
        <dbReference type="Proteomes" id="UP001367030"/>
    </source>
</evidence>
<evidence type="ECO:0000259" key="4">
    <source>
        <dbReference type="Pfam" id="PF17210"/>
    </source>
</evidence>
<dbReference type="RefSeq" id="WP_340334974.1">
    <property type="nucleotide sequence ID" value="NZ_JBBKZS010000003.1"/>
</dbReference>
<dbReference type="Pfam" id="PF17210">
    <property type="entry name" value="SdrD_B"/>
    <property type="match status" value="1"/>
</dbReference>
<sequence>MMPRWPWVALGLLGTGSHASEAVRAPYEDRVLDEVPQAVEEAEPVTPDTGWRRGGSMELQSLRQGGLNRIRNETLQLDGYLDTPNHGTFSADLNINRYRNRITGDPLAGRTGNPYSLSYRDGSTGRIDQRAMPLGNDWFASNSIGDINSAATPLSRGMGRVYLASLPIEGLSSSLEQGNRTLLNVSAGRLGFFEGLDSQGFALGRGRAMTFGAQQRIGGDDSLLGIGRSDAALQWVETRDANLNGLPGFAQDTRSFWGAVSWQGQAPWAESIGQGIGPVQERPGGLRVQAAYAHSTGRPSDSHSLAPRDSASGLWLDASWRGDWIQQGVSVFHFDPALRWGSSPIAADLRGASWRGDMSTRQWQLSANAEASESVSGMQGRSVFGNLYGRYRFDSRDALALTLAARSGRQAAQSLQLNWEHISPQWGQSQWRADFAHGERQRLARVGVDHQWPVGESSSLSTTLAFEQSRQFGLSTHSVIWGVLGSLPFLAGGRLDLSARGSHGIGDSPSRYLNANARVMWPLGAGWSLIAQYTAARGREPFNPAVVSALTTAMQAPVYMTPSNRSMQVALRWEASAGVNLAPIGGAAGVGSGRLEGHVFFDQDGNGQREAGEGGVPNVTVTLDRRYVARTDAQGYYAFPAVAAGSYRIEVVPDNVPLPWAVASRDGVVAQVHVRSTAVADFAVQRER</sequence>
<name>A0ABU8X739_9BURK</name>
<protein>
    <submittedName>
        <fullName evidence="5">SdrD B-like domain-containing protein</fullName>
    </submittedName>
</protein>
<dbReference type="InterPro" id="IPR013783">
    <property type="entry name" value="Ig-like_fold"/>
</dbReference>
<keyword evidence="6" id="KW-1185">Reference proteome</keyword>
<organism evidence="5 6">
    <name type="scientific">Variovorax robiniae</name>
    <dbReference type="NCBI Taxonomy" id="1836199"/>
    <lineage>
        <taxon>Bacteria</taxon>
        <taxon>Pseudomonadati</taxon>
        <taxon>Pseudomonadota</taxon>
        <taxon>Betaproteobacteria</taxon>
        <taxon>Burkholderiales</taxon>
        <taxon>Comamonadaceae</taxon>
        <taxon>Variovorax</taxon>
    </lineage>
</organism>
<evidence type="ECO:0000256" key="1">
    <source>
        <dbReference type="ARBA" id="ARBA00004613"/>
    </source>
</evidence>
<proteinExistence type="predicted"/>
<dbReference type="SUPFAM" id="SSF117074">
    <property type="entry name" value="Hypothetical protein PA1324"/>
    <property type="match status" value="1"/>
</dbReference>
<dbReference type="Gene3D" id="2.60.40.10">
    <property type="entry name" value="Immunoglobulins"/>
    <property type="match status" value="1"/>
</dbReference>
<evidence type="ECO:0000256" key="3">
    <source>
        <dbReference type="ARBA" id="ARBA00022729"/>
    </source>
</evidence>
<feature type="domain" description="SD-repeat containing protein B" evidence="4">
    <location>
        <begin position="598"/>
        <end position="652"/>
    </location>
</feature>
<gene>
    <name evidence="5" type="ORF">WKW79_09920</name>
</gene>
<reference evidence="5 6" key="1">
    <citation type="submission" date="2024-03" db="EMBL/GenBank/DDBJ databases">
        <title>Novel species of the genus Variovorax.</title>
        <authorList>
            <person name="Liu Q."/>
            <person name="Xin Y.-H."/>
        </authorList>
    </citation>
    <scope>NUCLEOTIDE SEQUENCE [LARGE SCALE GENOMIC DNA]</scope>
    <source>
        <strain evidence="5 6">KACC 18901</strain>
    </source>
</reference>
<keyword evidence="2" id="KW-0964">Secreted</keyword>
<comment type="subcellular location">
    <subcellularLocation>
        <location evidence="1">Secreted</location>
    </subcellularLocation>
</comment>
<evidence type="ECO:0000256" key="2">
    <source>
        <dbReference type="ARBA" id="ARBA00022525"/>
    </source>
</evidence>
<keyword evidence="3" id="KW-0732">Signal</keyword>
<dbReference type="Proteomes" id="UP001367030">
    <property type="component" value="Unassembled WGS sequence"/>
</dbReference>
<dbReference type="InterPro" id="IPR033764">
    <property type="entry name" value="Sdr_B"/>
</dbReference>
<dbReference type="EMBL" id="JBBKZS010000003">
    <property type="protein sequence ID" value="MEJ8854885.1"/>
    <property type="molecule type" value="Genomic_DNA"/>
</dbReference>